<dbReference type="InterPro" id="IPR014755">
    <property type="entry name" value="Cu-Rt/internalin_Ig-like"/>
</dbReference>
<accession>A0A1T4UZY3</accession>
<feature type="domain" description="Bacterial virulence factor lipase N-terminal" evidence="2">
    <location>
        <begin position="36"/>
        <end position="269"/>
    </location>
</feature>
<dbReference type="EMBL" id="FUXU01000039">
    <property type="protein sequence ID" value="SKA58269.1"/>
    <property type="molecule type" value="Genomic_DNA"/>
</dbReference>
<dbReference type="Gene3D" id="3.40.50.1820">
    <property type="entry name" value="alpha/beta hydrolase"/>
    <property type="match status" value="1"/>
</dbReference>
<proteinExistence type="predicted"/>
<dbReference type="Pfam" id="PF12262">
    <property type="entry name" value="Lipase_bact_N"/>
    <property type="match status" value="1"/>
</dbReference>
<keyword evidence="1" id="KW-0732">Signal</keyword>
<dbReference type="PROSITE" id="PS51257">
    <property type="entry name" value="PROKAR_LIPOPROTEIN"/>
    <property type="match status" value="1"/>
</dbReference>
<dbReference type="RefSeq" id="WP_078753180.1">
    <property type="nucleotide sequence ID" value="NZ_FUXU01000039.1"/>
</dbReference>
<gene>
    <name evidence="3" type="ORF">SAMN02745132_02911</name>
</gene>
<organism evidence="3 4">
    <name type="scientific">Enterovibrio nigricans DSM 22720</name>
    <dbReference type="NCBI Taxonomy" id="1121868"/>
    <lineage>
        <taxon>Bacteria</taxon>
        <taxon>Pseudomonadati</taxon>
        <taxon>Pseudomonadota</taxon>
        <taxon>Gammaproteobacteria</taxon>
        <taxon>Vibrionales</taxon>
        <taxon>Vibrionaceae</taxon>
        <taxon>Enterovibrio</taxon>
    </lineage>
</organism>
<dbReference type="InterPro" id="IPR025920">
    <property type="entry name" value="Lipase_bact_N"/>
</dbReference>
<keyword evidence="4" id="KW-1185">Reference proteome</keyword>
<dbReference type="NCBIfam" id="TIGR03502">
    <property type="entry name" value="lipase_Pla1_cef"/>
    <property type="match status" value="1"/>
</dbReference>
<evidence type="ECO:0000313" key="4">
    <source>
        <dbReference type="Proteomes" id="UP000190162"/>
    </source>
</evidence>
<dbReference type="Proteomes" id="UP000190162">
    <property type="component" value="Unassembled WGS sequence"/>
</dbReference>
<sequence length="806" mass="86087">MKKQLLAVIIASTFGLTACGEQDSSSTSTNPTNPTVFDPAILESLSAETTVLFDLVSDPSSPTIVIPSYLATDKDDQTLSVESTAVNPDDLSDPLVAMGKTDGWSTSQPIDVEFSGYPLDPSSAANSFYLLKSQDPSSPHASSDATLLVEGVDYTVKAKGETLTATLLKPLEPSSNYMFAVTNSLKDTQNNAVGTSFSYAVLKSTNKVPVEKLLPAQTITHNTENAFEQAGVDKSTIIFSSWFKTASVGDVLAGTMYATAQAIAHGPNTVWKGASIDNSVSAEQLASLYSMTTPVFEKNTPNDVGAIYYGKITLPYFLDINKENYLSSPWQSGMPSVAKIRHVLEEGTEADKQAVHAQLAALNVDVQDITDFEHSVESKRRIIDALSGSALTLANGSPVDSERLMTRFSVLPTLRSVQTIDYSMTIPTKPECQERGANAITIYQHGVTSDKGSFETSNLSDALLTEQCRAIFAINHPLHGDRGVGGKNAGSDPEMYLNLSSLTTARDNLRQSTIDVINFRAAIGLMAENVAASADPESEYGKLATISMDNGVGYAGHSLGAITGINAGSAVSNTLNSVETDNRYFALNKLALANPGAEIPYLLLNSTMFSPLIKGNVALKVNDKFAQQCGGKPWMQLLFCYGSYEKKLVNNGSPESLATLRELYDSYDHFAFAAQTVLDTVDPTNHARLISAELPVYMSQVNGDSIIPNAIAEGQTLAGTDILVPYSPFAGTKPLVQNLNIDVTTSSVSGTLVKNAALFKFRGGGHSSVLANDAKPGTTEMQQQMRSFVQGDGNTLTVTDATVMEE</sequence>
<name>A0A1T4UZY3_9GAMM</name>
<dbReference type="InterPro" id="IPR029058">
    <property type="entry name" value="AB_hydrolase_fold"/>
</dbReference>
<dbReference type="AlphaFoldDB" id="A0A1T4UZY3"/>
<reference evidence="4" key="1">
    <citation type="submission" date="2017-02" db="EMBL/GenBank/DDBJ databases">
        <authorList>
            <person name="Varghese N."/>
            <person name="Submissions S."/>
        </authorList>
    </citation>
    <scope>NUCLEOTIDE SEQUENCE [LARGE SCALE GENOMIC DNA]</scope>
    <source>
        <strain evidence="4">DSM 22720</strain>
    </source>
</reference>
<protein>
    <submittedName>
        <fullName evidence="3">Extracellular lipase, Pla-1/cef family</fullName>
    </submittedName>
</protein>
<evidence type="ECO:0000313" key="3">
    <source>
        <dbReference type="EMBL" id="SKA58269.1"/>
    </source>
</evidence>
<evidence type="ECO:0000256" key="1">
    <source>
        <dbReference type="ARBA" id="ARBA00022729"/>
    </source>
</evidence>
<dbReference type="Gene3D" id="2.60.40.1220">
    <property type="match status" value="1"/>
</dbReference>
<evidence type="ECO:0000259" key="2">
    <source>
        <dbReference type="Pfam" id="PF12262"/>
    </source>
</evidence>
<dbReference type="OrthoDB" id="5477453at2"/>
<dbReference type="InterPro" id="IPR020009">
    <property type="entry name" value="VolA/Pla-1/cef"/>
</dbReference>